<name>A0A852R847_9MICO</name>
<keyword evidence="5" id="KW-1185">Reference proteome</keyword>
<proteinExistence type="inferred from homology"/>
<evidence type="ECO:0000313" key="5">
    <source>
        <dbReference type="Proteomes" id="UP000586095"/>
    </source>
</evidence>
<dbReference type="AlphaFoldDB" id="A0A852R847"/>
<accession>A0A852R847</accession>
<dbReference type="Proteomes" id="UP000586095">
    <property type="component" value="Unassembled WGS sequence"/>
</dbReference>
<dbReference type="Gene3D" id="3.40.630.190">
    <property type="entry name" value="LCP protein"/>
    <property type="match status" value="1"/>
</dbReference>
<feature type="transmembrane region" description="Helical" evidence="2">
    <location>
        <begin position="34"/>
        <end position="55"/>
    </location>
</feature>
<evidence type="ECO:0000313" key="4">
    <source>
        <dbReference type="EMBL" id="NYD25446.1"/>
    </source>
</evidence>
<organism evidence="4 5">
    <name type="scientific">Leucobacter aridicollis</name>
    <dbReference type="NCBI Taxonomy" id="283878"/>
    <lineage>
        <taxon>Bacteria</taxon>
        <taxon>Bacillati</taxon>
        <taxon>Actinomycetota</taxon>
        <taxon>Actinomycetes</taxon>
        <taxon>Micrococcales</taxon>
        <taxon>Microbacteriaceae</taxon>
        <taxon>Leucobacter</taxon>
    </lineage>
</organism>
<sequence>MGDNLTEFEKMLSEASEDAKNAPPKKRHGLRNTFIVIGSILALIGIGAGVAYAMLNSAYNKIERVETVDPALERPAAVEPPAGKNAPINVLLLGSDSRDTTDPNAKAEDLKGFRSDAIMVAQISPNRDHVTIMSIMRDNWVQIQGHGEAKINAAVAFGGIPLAVNTVENFIDARIDHVALIDFDSFKGLTDAVGGVTVDNPIAFTSHHGSFDFPQGKITLSGEEALGFVRERYAFTDGDYQRARNQQIYLKGLLSQMLSKETLTNPGKITGTFDALSPYLIVDQDLTLTTAAGLGYDMRNIRKGDISFFTSPTLGTGTSGDGQSIVLPDWTEIEVLRAAMRDGTLDHYASTRQAG</sequence>
<comment type="similarity">
    <text evidence="1">Belongs to the LytR/CpsA/Psr (LCP) family.</text>
</comment>
<evidence type="ECO:0000256" key="1">
    <source>
        <dbReference type="ARBA" id="ARBA00006068"/>
    </source>
</evidence>
<reference evidence="4 5" key="1">
    <citation type="submission" date="2020-07" db="EMBL/GenBank/DDBJ databases">
        <title>Sequencing the genomes of 1000 actinobacteria strains.</title>
        <authorList>
            <person name="Klenk H.-P."/>
        </authorList>
    </citation>
    <scope>NUCLEOTIDE SEQUENCE [LARGE SCALE GENOMIC DNA]</scope>
    <source>
        <strain evidence="4 5">DSM 17380</strain>
    </source>
</reference>
<dbReference type="RefSeq" id="WP_237463728.1">
    <property type="nucleotide sequence ID" value="NZ_BAAALZ010000003.1"/>
</dbReference>
<keyword evidence="2" id="KW-1133">Transmembrane helix</keyword>
<gene>
    <name evidence="4" type="ORF">BJ960_000249</name>
</gene>
<evidence type="ECO:0000259" key="3">
    <source>
        <dbReference type="Pfam" id="PF03816"/>
    </source>
</evidence>
<evidence type="ECO:0000256" key="2">
    <source>
        <dbReference type="SAM" id="Phobius"/>
    </source>
</evidence>
<feature type="domain" description="Cell envelope-related transcriptional attenuator" evidence="3">
    <location>
        <begin position="114"/>
        <end position="258"/>
    </location>
</feature>
<keyword evidence="2" id="KW-0472">Membrane</keyword>
<protein>
    <submittedName>
        <fullName evidence="4">LCP family protein required for cell wall assembly</fullName>
    </submittedName>
</protein>
<dbReference type="PANTHER" id="PTHR33392:SF6">
    <property type="entry name" value="POLYISOPRENYL-TEICHOIC ACID--PEPTIDOGLYCAN TEICHOIC ACID TRANSFERASE TAGU"/>
    <property type="match status" value="1"/>
</dbReference>
<dbReference type="PANTHER" id="PTHR33392">
    <property type="entry name" value="POLYISOPRENYL-TEICHOIC ACID--PEPTIDOGLYCAN TEICHOIC ACID TRANSFERASE TAGU"/>
    <property type="match status" value="1"/>
</dbReference>
<keyword evidence="2" id="KW-0812">Transmembrane</keyword>
<dbReference type="Pfam" id="PF03816">
    <property type="entry name" value="LytR_cpsA_psr"/>
    <property type="match status" value="1"/>
</dbReference>
<dbReference type="EMBL" id="JACCBD010000001">
    <property type="protein sequence ID" value="NYD25446.1"/>
    <property type="molecule type" value="Genomic_DNA"/>
</dbReference>
<dbReference type="InterPro" id="IPR004474">
    <property type="entry name" value="LytR_CpsA_psr"/>
</dbReference>
<comment type="caution">
    <text evidence="4">The sequence shown here is derived from an EMBL/GenBank/DDBJ whole genome shotgun (WGS) entry which is preliminary data.</text>
</comment>
<dbReference type="NCBIfam" id="TIGR00350">
    <property type="entry name" value="lytR_cpsA_psr"/>
    <property type="match status" value="1"/>
</dbReference>
<dbReference type="InterPro" id="IPR050922">
    <property type="entry name" value="LytR/CpsA/Psr_CW_biosynth"/>
</dbReference>